<accession>F6VMB8</accession>
<dbReference type="Proteomes" id="UP000008144">
    <property type="component" value="Chromosome 6"/>
</dbReference>
<reference evidence="2" key="2">
    <citation type="journal article" date="2008" name="Genome Biol.">
        <title>Improved genome assembly and evidence-based global gene model set for the chordate Ciona intestinalis: new insight into intron and operon populations.</title>
        <authorList>
            <person name="Satou Y."/>
            <person name="Mineta K."/>
            <person name="Ogasawara M."/>
            <person name="Sasakura Y."/>
            <person name="Shoguchi E."/>
            <person name="Ueno K."/>
            <person name="Yamada L."/>
            <person name="Matsumoto J."/>
            <person name="Wasserscheid J."/>
            <person name="Dewar K."/>
            <person name="Wiley G.B."/>
            <person name="Macmil S.L."/>
            <person name="Roe B.A."/>
            <person name="Zeller R.W."/>
            <person name="Hastings K.E."/>
            <person name="Lemaire P."/>
            <person name="Lindquist E."/>
            <person name="Endo T."/>
            <person name="Hotta K."/>
            <person name="Inaba K."/>
        </authorList>
    </citation>
    <scope>NUCLEOTIDE SEQUENCE [LARGE SCALE GENOMIC DNA]</scope>
    <source>
        <strain evidence="2">wild type</strain>
    </source>
</reference>
<feature type="region of interest" description="Disordered" evidence="1">
    <location>
        <begin position="161"/>
        <end position="200"/>
    </location>
</feature>
<name>F6VMB8_CIOIN</name>
<dbReference type="GeneTree" id="ENSGT00390000012152"/>
<dbReference type="AlphaFoldDB" id="F6VMB8"/>
<reference evidence="3" key="1">
    <citation type="journal article" date="2002" name="Science">
        <title>The draft genome of Ciona intestinalis: insights into chordate and vertebrate origins.</title>
        <authorList>
            <person name="Dehal P."/>
            <person name="Satou Y."/>
            <person name="Campbell R.K."/>
            <person name="Chapman J."/>
            <person name="Degnan B."/>
            <person name="De Tomaso A."/>
            <person name="Davidson B."/>
            <person name="Di Gregorio A."/>
            <person name="Gelpke M."/>
            <person name="Goodstein D.M."/>
            <person name="Harafuji N."/>
            <person name="Hastings K.E."/>
            <person name="Ho I."/>
            <person name="Hotta K."/>
            <person name="Huang W."/>
            <person name="Kawashima T."/>
            <person name="Lemaire P."/>
            <person name="Martinez D."/>
            <person name="Meinertzhagen I.A."/>
            <person name="Necula S."/>
            <person name="Nonaka M."/>
            <person name="Putnam N."/>
            <person name="Rash S."/>
            <person name="Saiga H."/>
            <person name="Satake M."/>
            <person name="Terry A."/>
            <person name="Yamada L."/>
            <person name="Wang H.G."/>
            <person name="Awazu S."/>
            <person name="Azumi K."/>
            <person name="Boore J."/>
            <person name="Branno M."/>
            <person name="Chin-Bow S."/>
            <person name="DeSantis R."/>
            <person name="Doyle S."/>
            <person name="Francino P."/>
            <person name="Keys D.N."/>
            <person name="Haga S."/>
            <person name="Hayashi H."/>
            <person name="Hino K."/>
            <person name="Imai K.S."/>
            <person name="Inaba K."/>
            <person name="Kano S."/>
            <person name="Kobayashi K."/>
            <person name="Kobayashi M."/>
            <person name="Lee B.I."/>
            <person name="Makabe K.W."/>
            <person name="Manohar C."/>
            <person name="Matassi G."/>
            <person name="Medina M."/>
            <person name="Mochizuki Y."/>
            <person name="Mount S."/>
            <person name="Morishita T."/>
            <person name="Miura S."/>
            <person name="Nakayama A."/>
            <person name="Nishizaka S."/>
            <person name="Nomoto H."/>
            <person name="Ohta F."/>
            <person name="Oishi K."/>
            <person name="Rigoutsos I."/>
            <person name="Sano M."/>
            <person name="Sasaki A."/>
            <person name="Sasakura Y."/>
            <person name="Shoguchi E."/>
            <person name="Shin-i T."/>
            <person name="Spagnuolo A."/>
            <person name="Stainier D."/>
            <person name="Suzuki M.M."/>
            <person name="Tassy O."/>
            <person name="Takatori N."/>
            <person name="Tokuoka M."/>
            <person name="Yagi K."/>
            <person name="Yoshizaki F."/>
            <person name="Wada S."/>
            <person name="Zhang C."/>
            <person name="Hyatt P.D."/>
            <person name="Larimer F."/>
            <person name="Detter C."/>
            <person name="Doggett N."/>
            <person name="Glavina T."/>
            <person name="Hawkins T."/>
            <person name="Richardson P."/>
            <person name="Lucas S."/>
            <person name="Kohara Y."/>
            <person name="Levine M."/>
            <person name="Satoh N."/>
            <person name="Rokhsar D.S."/>
        </authorList>
    </citation>
    <scope>NUCLEOTIDE SEQUENCE [LARGE SCALE GENOMIC DNA]</scope>
</reference>
<proteinExistence type="predicted"/>
<dbReference type="OMA" id="NIKAMQM"/>
<reference evidence="2" key="4">
    <citation type="submission" date="2025-09" db="UniProtKB">
        <authorList>
            <consortium name="Ensembl"/>
        </authorList>
    </citation>
    <scope>IDENTIFICATION</scope>
</reference>
<dbReference type="InParanoid" id="F6VMB8"/>
<evidence type="ECO:0000313" key="2">
    <source>
        <dbReference type="Ensembl" id="ENSCINP00000026555.2"/>
    </source>
</evidence>
<protein>
    <submittedName>
        <fullName evidence="2">Uncharacterized protein</fullName>
    </submittedName>
</protein>
<dbReference type="EMBL" id="EAAA01002274">
    <property type="status" value="NOT_ANNOTATED_CDS"/>
    <property type="molecule type" value="Genomic_DNA"/>
</dbReference>
<evidence type="ECO:0000313" key="3">
    <source>
        <dbReference type="Proteomes" id="UP000008144"/>
    </source>
</evidence>
<dbReference type="Ensembl" id="ENSCINT00000026801.2">
    <property type="protein sequence ID" value="ENSCINP00000026555.2"/>
    <property type="gene ID" value="ENSCING00000014775.2"/>
</dbReference>
<reference evidence="2" key="3">
    <citation type="submission" date="2025-08" db="UniProtKB">
        <authorList>
            <consortium name="Ensembl"/>
        </authorList>
    </citation>
    <scope>IDENTIFICATION</scope>
</reference>
<sequence>MSSDDSAKRADLPDVIKMCEAFHSSAHCNSLEVCSSLCAEARDVRHGSKRKINSQMLLHVLQEEEQKVRSSFRSNVVPEINTWSFVLKPASERSLSPKKEVDPTPHEELMRSIQEGKKLRTSPKPKIFSIREIFEHDPEQLRKLNILPGQRKRNIKAMQMALRRQQPRDPTSPPRSGVATAPRALRAEIRDSPSPRADTPENCSVVLRWFPSKIFDKHGVEMDNDKILGYRIYVNGQPKGMVAGSKSRALLDGLRRACE</sequence>
<keyword evidence="3" id="KW-1185">Reference proteome</keyword>
<dbReference type="HOGENOM" id="CLU_1036355_0_0_1"/>
<dbReference type="STRING" id="7719.ENSCINP00000026555"/>
<organism evidence="2 3">
    <name type="scientific">Ciona intestinalis</name>
    <name type="common">Transparent sea squirt</name>
    <name type="synonym">Ascidia intestinalis</name>
    <dbReference type="NCBI Taxonomy" id="7719"/>
    <lineage>
        <taxon>Eukaryota</taxon>
        <taxon>Metazoa</taxon>
        <taxon>Chordata</taxon>
        <taxon>Tunicata</taxon>
        <taxon>Ascidiacea</taxon>
        <taxon>Phlebobranchia</taxon>
        <taxon>Cionidae</taxon>
        <taxon>Ciona</taxon>
    </lineage>
</organism>
<evidence type="ECO:0000256" key="1">
    <source>
        <dbReference type="SAM" id="MobiDB-lite"/>
    </source>
</evidence>